<feature type="domain" description="Inosine/uridine-preferring nucleoside hydrolase" evidence="4">
    <location>
        <begin position="15"/>
        <end position="283"/>
    </location>
</feature>
<protein>
    <submittedName>
        <fullName evidence="5">Pyrimidine-specific ribonucleoside hydrolase RihA</fullName>
    </submittedName>
</protein>
<dbReference type="GO" id="GO:0005829">
    <property type="term" value="C:cytosol"/>
    <property type="evidence" value="ECO:0007669"/>
    <property type="project" value="TreeGrafter"/>
</dbReference>
<evidence type="ECO:0000259" key="4">
    <source>
        <dbReference type="Pfam" id="PF01156"/>
    </source>
</evidence>
<comment type="similarity">
    <text evidence="1">Belongs to the IUNH family.</text>
</comment>
<evidence type="ECO:0000313" key="6">
    <source>
        <dbReference type="Proteomes" id="UP001174909"/>
    </source>
</evidence>
<organism evidence="5 6">
    <name type="scientific">Geodia barretti</name>
    <name type="common">Barrett's horny sponge</name>
    <dbReference type="NCBI Taxonomy" id="519541"/>
    <lineage>
        <taxon>Eukaryota</taxon>
        <taxon>Metazoa</taxon>
        <taxon>Porifera</taxon>
        <taxon>Demospongiae</taxon>
        <taxon>Heteroscleromorpha</taxon>
        <taxon>Tetractinellida</taxon>
        <taxon>Astrophorina</taxon>
        <taxon>Geodiidae</taxon>
        <taxon>Geodia</taxon>
    </lineage>
</organism>
<keyword evidence="2 5" id="KW-0378">Hydrolase</keyword>
<sequence length="312" mass="33808">MVIVEGGSKSALQPVIIDTDIGSDIDDSFAIALALQSSELLDVQLIVTCTDDTTARAKIAAKLLTIAGQDSVPIGIGQANANETVHTLWGWAQDFNLSEYKGGVYEDGVDQMAKIILASETVVDIIAIGPMTNFPLLLQKYPGVVKNARIRAMAGSIYRGYDNSTTPAREYNVMMCPYCMELLLQAGWNVSVTPLDTCGTTTLPPQYSDLFIAASNSWSLALSSSLLYFCTVLQCNLNEATSPLYDTVATLLTLPNAGNFIDLKMLNLRVTSDGYTVIDDREGTPTQVALYWNKDLVGLNQYRMFLVSALSA</sequence>
<dbReference type="GO" id="GO:0006152">
    <property type="term" value="P:purine nucleoside catabolic process"/>
    <property type="evidence" value="ECO:0007669"/>
    <property type="project" value="TreeGrafter"/>
</dbReference>
<keyword evidence="3" id="KW-0326">Glycosidase</keyword>
<dbReference type="AlphaFoldDB" id="A0AA35XH73"/>
<gene>
    <name evidence="5" type="ORF">GBAR_LOCUS27803</name>
</gene>
<dbReference type="Pfam" id="PF01156">
    <property type="entry name" value="IU_nuc_hydro"/>
    <property type="match status" value="1"/>
</dbReference>
<dbReference type="InterPro" id="IPR023186">
    <property type="entry name" value="IUNH"/>
</dbReference>
<dbReference type="SUPFAM" id="SSF53590">
    <property type="entry name" value="Nucleoside hydrolase"/>
    <property type="match status" value="1"/>
</dbReference>
<reference evidence="5" key="1">
    <citation type="submission" date="2023-03" db="EMBL/GenBank/DDBJ databases">
        <authorList>
            <person name="Steffen K."/>
            <person name="Cardenas P."/>
        </authorList>
    </citation>
    <scope>NUCLEOTIDE SEQUENCE</scope>
</reference>
<dbReference type="InterPro" id="IPR001910">
    <property type="entry name" value="Inosine/uridine_hydrolase_dom"/>
</dbReference>
<name>A0AA35XH73_GEOBA</name>
<dbReference type="EMBL" id="CASHTH010003883">
    <property type="protein sequence ID" value="CAI8050682.1"/>
    <property type="molecule type" value="Genomic_DNA"/>
</dbReference>
<evidence type="ECO:0000256" key="3">
    <source>
        <dbReference type="ARBA" id="ARBA00023295"/>
    </source>
</evidence>
<comment type="caution">
    <text evidence="5">The sequence shown here is derived from an EMBL/GenBank/DDBJ whole genome shotgun (WGS) entry which is preliminary data.</text>
</comment>
<dbReference type="PANTHER" id="PTHR12304">
    <property type="entry name" value="INOSINE-URIDINE PREFERRING NUCLEOSIDE HYDROLASE"/>
    <property type="match status" value="1"/>
</dbReference>
<accession>A0AA35XH73</accession>
<evidence type="ECO:0000256" key="2">
    <source>
        <dbReference type="ARBA" id="ARBA00022801"/>
    </source>
</evidence>
<dbReference type="Gene3D" id="3.90.245.10">
    <property type="entry name" value="Ribonucleoside hydrolase-like"/>
    <property type="match status" value="1"/>
</dbReference>
<dbReference type="GO" id="GO:0008477">
    <property type="term" value="F:purine nucleosidase activity"/>
    <property type="evidence" value="ECO:0007669"/>
    <property type="project" value="TreeGrafter"/>
</dbReference>
<proteinExistence type="inferred from homology"/>
<dbReference type="InterPro" id="IPR036452">
    <property type="entry name" value="Ribo_hydro-like"/>
</dbReference>
<keyword evidence="6" id="KW-1185">Reference proteome</keyword>
<evidence type="ECO:0000313" key="5">
    <source>
        <dbReference type="EMBL" id="CAI8050682.1"/>
    </source>
</evidence>
<evidence type="ECO:0000256" key="1">
    <source>
        <dbReference type="ARBA" id="ARBA00009176"/>
    </source>
</evidence>
<dbReference type="PANTHER" id="PTHR12304:SF4">
    <property type="entry name" value="URIDINE NUCLEOSIDASE"/>
    <property type="match status" value="1"/>
</dbReference>
<dbReference type="Proteomes" id="UP001174909">
    <property type="component" value="Unassembled WGS sequence"/>
</dbReference>